<dbReference type="GO" id="GO:0006352">
    <property type="term" value="P:DNA-templated transcription initiation"/>
    <property type="evidence" value="ECO:0007669"/>
    <property type="project" value="InterPro"/>
</dbReference>
<dbReference type="OrthoDB" id="6383365at2"/>
<sequence>MVPTENDSARQSHFAEVYITNQEQLKGYVYSLVANWNDAEEVFQRTSLVLWRKWEQFDEDRDFLPWAFGFARIEAKRFHSERGRQLKMLSDSAMDALDVVMVESGDALDERLAALEHCVKKLPAQQRSMLWASYDKSYSIEKVGERFGLSANAVYKRLRKIRELLHRCIDSRLAAWGEGQ</sequence>
<dbReference type="EMBL" id="PUHY01000001">
    <property type="protein sequence ID" value="PQO40607.1"/>
    <property type="molecule type" value="Genomic_DNA"/>
</dbReference>
<dbReference type="InterPro" id="IPR039425">
    <property type="entry name" value="RNA_pol_sigma-70-like"/>
</dbReference>
<dbReference type="Pfam" id="PF08281">
    <property type="entry name" value="Sigma70_r4_2"/>
    <property type="match status" value="1"/>
</dbReference>
<evidence type="ECO:0000259" key="6">
    <source>
        <dbReference type="Pfam" id="PF08281"/>
    </source>
</evidence>
<dbReference type="AlphaFoldDB" id="A0A2S8G856"/>
<dbReference type="InterPro" id="IPR013325">
    <property type="entry name" value="RNA_pol_sigma_r2"/>
</dbReference>
<evidence type="ECO:0000256" key="3">
    <source>
        <dbReference type="ARBA" id="ARBA00023082"/>
    </source>
</evidence>
<dbReference type="GO" id="GO:0016987">
    <property type="term" value="F:sigma factor activity"/>
    <property type="evidence" value="ECO:0007669"/>
    <property type="project" value="UniProtKB-KW"/>
</dbReference>
<dbReference type="Gene3D" id="1.10.1740.10">
    <property type="match status" value="1"/>
</dbReference>
<dbReference type="Proteomes" id="UP000238322">
    <property type="component" value="Unassembled WGS sequence"/>
</dbReference>
<feature type="domain" description="RNA polymerase sigma-70 region 2" evidence="5">
    <location>
        <begin position="20"/>
        <end position="84"/>
    </location>
</feature>
<keyword evidence="2" id="KW-0805">Transcription regulation</keyword>
<evidence type="ECO:0008006" key="9">
    <source>
        <dbReference type="Google" id="ProtNLM"/>
    </source>
</evidence>
<dbReference type="PANTHER" id="PTHR43133">
    <property type="entry name" value="RNA POLYMERASE ECF-TYPE SIGMA FACTO"/>
    <property type="match status" value="1"/>
</dbReference>
<dbReference type="InterPro" id="IPR036388">
    <property type="entry name" value="WH-like_DNA-bd_sf"/>
</dbReference>
<dbReference type="InterPro" id="IPR013249">
    <property type="entry name" value="RNA_pol_sigma70_r4_t2"/>
</dbReference>
<evidence type="ECO:0000259" key="5">
    <source>
        <dbReference type="Pfam" id="PF04542"/>
    </source>
</evidence>
<reference evidence="7 8" key="1">
    <citation type="submission" date="2018-02" db="EMBL/GenBank/DDBJ databases">
        <title>Comparative genomes isolates from brazilian mangrove.</title>
        <authorList>
            <person name="Araujo J.E."/>
            <person name="Taketani R.G."/>
            <person name="Silva M.C.P."/>
            <person name="Loureco M.V."/>
            <person name="Andreote F.D."/>
        </authorList>
    </citation>
    <scope>NUCLEOTIDE SEQUENCE [LARGE SCALE GENOMIC DNA]</scope>
    <source>
        <strain evidence="7 8">Hex-1 MGV</strain>
    </source>
</reference>
<dbReference type="InterPro" id="IPR007627">
    <property type="entry name" value="RNA_pol_sigma70_r2"/>
</dbReference>
<evidence type="ECO:0000313" key="7">
    <source>
        <dbReference type="EMBL" id="PQO40607.1"/>
    </source>
</evidence>
<dbReference type="PANTHER" id="PTHR43133:SF51">
    <property type="entry name" value="RNA POLYMERASE SIGMA FACTOR"/>
    <property type="match status" value="1"/>
</dbReference>
<dbReference type="GO" id="GO:0003677">
    <property type="term" value="F:DNA binding"/>
    <property type="evidence" value="ECO:0007669"/>
    <property type="project" value="InterPro"/>
</dbReference>
<keyword evidence="4" id="KW-0804">Transcription</keyword>
<keyword evidence="3" id="KW-0731">Sigma factor</keyword>
<evidence type="ECO:0000256" key="4">
    <source>
        <dbReference type="ARBA" id="ARBA00023163"/>
    </source>
</evidence>
<comment type="caution">
    <text evidence="7">The sequence shown here is derived from an EMBL/GenBank/DDBJ whole genome shotgun (WGS) entry which is preliminary data.</text>
</comment>
<dbReference type="InterPro" id="IPR014331">
    <property type="entry name" value="RNA_pol_sigma70_ECF_RHOBA"/>
</dbReference>
<protein>
    <recommendedName>
        <fullName evidence="9">RNA polymerase subunit sigma-70</fullName>
    </recommendedName>
</protein>
<dbReference type="NCBIfam" id="TIGR02989">
    <property type="entry name" value="Sig-70_gvs1"/>
    <property type="match status" value="1"/>
</dbReference>
<organism evidence="7 8">
    <name type="scientific">Blastopirellula marina</name>
    <dbReference type="NCBI Taxonomy" id="124"/>
    <lineage>
        <taxon>Bacteria</taxon>
        <taxon>Pseudomonadati</taxon>
        <taxon>Planctomycetota</taxon>
        <taxon>Planctomycetia</taxon>
        <taxon>Pirellulales</taxon>
        <taxon>Pirellulaceae</taxon>
        <taxon>Blastopirellula</taxon>
    </lineage>
</organism>
<dbReference type="SUPFAM" id="SSF88659">
    <property type="entry name" value="Sigma3 and sigma4 domains of RNA polymerase sigma factors"/>
    <property type="match status" value="1"/>
</dbReference>
<comment type="similarity">
    <text evidence="1">Belongs to the sigma-70 factor family. ECF subfamily.</text>
</comment>
<dbReference type="InterPro" id="IPR014284">
    <property type="entry name" value="RNA_pol_sigma-70_dom"/>
</dbReference>
<proteinExistence type="inferred from homology"/>
<dbReference type="NCBIfam" id="TIGR02937">
    <property type="entry name" value="sigma70-ECF"/>
    <property type="match status" value="1"/>
</dbReference>
<name>A0A2S8G856_9BACT</name>
<dbReference type="Gene3D" id="1.10.10.10">
    <property type="entry name" value="Winged helix-like DNA-binding domain superfamily/Winged helix DNA-binding domain"/>
    <property type="match status" value="1"/>
</dbReference>
<evidence type="ECO:0000313" key="8">
    <source>
        <dbReference type="Proteomes" id="UP000238322"/>
    </source>
</evidence>
<dbReference type="RefSeq" id="WP_105327842.1">
    <property type="nucleotide sequence ID" value="NZ_PUHY01000001.1"/>
</dbReference>
<evidence type="ECO:0000256" key="1">
    <source>
        <dbReference type="ARBA" id="ARBA00010641"/>
    </source>
</evidence>
<dbReference type="InterPro" id="IPR013324">
    <property type="entry name" value="RNA_pol_sigma_r3/r4-like"/>
</dbReference>
<dbReference type="SUPFAM" id="SSF88946">
    <property type="entry name" value="Sigma2 domain of RNA polymerase sigma factors"/>
    <property type="match status" value="1"/>
</dbReference>
<evidence type="ECO:0000256" key="2">
    <source>
        <dbReference type="ARBA" id="ARBA00023015"/>
    </source>
</evidence>
<accession>A0A2S8G856</accession>
<gene>
    <name evidence="7" type="ORF">C5Y83_01380</name>
</gene>
<feature type="domain" description="RNA polymerase sigma factor 70 region 4 type 2" evidence="6">
    <location>
        <begin position="113"/>
        <end position="164"/>
    </location>
</feature>
<dbReference type="Pfam" id="PF04542">
    <property type="entry name" value="Sigma70_r2"/>
    <property type="match status" value="1"/>
</dbReference>